<organism evidence="1 2">
    <name type="scientific">Piscinibacter koreensis</name>
    <dbReference type="NCBI Taxonomy" id="2742824"/>
    <lineage>
        <taxon>Bacteria</taxon>
        <taxon>Pseudomonadati</taxon>
        <taxon>Pseudomonadota</taxon>
        <taxon>Betaproteobacteria</taxon>
        <taxon>Burkholderiales</taxon>
        <taxon>Sphaerotilaceae</taxon>
        <taxon>Piscinibacter</taxon>
    </lineage>
</organism>
<evidence type="ECO:0000313" key="1">
    <source>
        <dbReference type="EMBL" id="NUZ07607.1"/>
    </source>
</evidence>
<dbReference type="AlphaFoldDB" id="A0A7Y6TXZ8"/>
<keyword evidence="2" id="KW-1185">Reference proteome</keyword>
<comment type="caution">
    <text evidence="1">The sequence shown here is derived from an EMBL/GenBank/DDBJ whole genome shotgun (WGS) entry which is preliminary data.</text>
</comment>
<name>A0A7Y6TXZ8_9BURK</name>
<dbReference type="Proteomes" id="UP000529637">
    <property type="component" value="Unassembled WGS sequence"/>
</dbReference>
<dbReference type="EMBL" id="JABWMJ010000008">
    <property type="protein sequence ID" value="NUZ07607.1"/>
    <property type="molecule type" value="Genomic_DNA"/>
</dbReference>
<proteinExistence type="predicted"/>
<gene>
    <name evidence="1" type="ORF">HQN59_17715</name>
</gene>
<evidence type="ECO:0000313" key="2">
    <source>
        <dbReference type="Proteomes" id="UP000529637"/>
    </source>
</evidence>
<protein>
    <submittedName>
        <fullName evidence="1">Uncharacterized protein</fullName>
    </submittedName>
</protein>
<sequence>MNHVAVRLSRFLELELMADTGSEQKTLGVRLDRVQAGNLANALLAYSGTSVKSATRGETFLTAGQSLEQPLATKASPVPLLQGSVSIPSHFRTSKA</sequence>
<accession>A0A7Y6TXZ8</accession>
<reference evidence="1 2" key="1">
    <citation type="submission" date="2020-06" db="EMBL/GenBank/DDBJ databases">
        <title>Schlegella sp. ID0723 isolated from air conditioner.</title>
        <authorList>
            <person name="Kim D.Y."/>
            <person name="Kim D.-U."/>
        </authorList>
    </citation>
    <scope>NUCLEOTIDE SEQUENCE [LARGE SCALE GENOMIC DNA]</scope>
    <source>
        <strain evidence="1 2">ID0723</strain>
    </source>
</reference>